<reference evidence="2" key="1">
    <citation type="submission" date="2019-03" db="EMBL/GenBank/DDBJ databases">
        <title>WGS assembly of Setaria viridis.</title>
        <authorList>
            <person name="Huang P."/>
            <person name="Jenkins J."/>
            <person name="Grimwood J."/>
            <person name="Barry K."/>
            <person name="Healey A."/>
            <person name="Mamidi S."/>
            <person name="Sreedasyam A."/>
            <person name="Shu S."/>
            <person name="Feldman M."/>
            <person name="Wu J."/>
            <person name="Yu Y."/>
            <person name="Chen C."/>
            <person name="Johnson J."/>
            <person name="Rokhsar D."/>
            <person name="Baxter I."/>
            <person name="Schmutz J."/>
            <person name="Brutnell T."/>
            <person name="Kellogg E."/>
        </authorList>
    </citation>
    <scope>NUCLEOTIDE SEQUENCE [LARGE SCALE GENOMIC DNA]</scope>
</reference>
<proteinExistence type="predicted"/>
<feature type="compositionally biased region" description="Basic and acidic residues" evidence="1">
    <location>
        <begin position="18"/>
        <end position="31"/>
    </location>
</feature>
<evidence type="ECO:0000256" key="1">
    <source>
        <dbReference type="SAM" id="MobiDB-lite"/>
    </source>
</evidence>
<feature type="region of interest" description="Disordered" evidence="1">
    <location>
        <begin position="18"/>
        <end position="43"/>
    </location>
</feature>
<dbReference type="Proteomes" id="UP000298652">
    <property type="component" value="Chromosome 6"/>
</dbReference>
<evidence type="ECO:0000313" key="3">
    <source>
        <dbReference type="Proteomes" id="UP000298652"/>
    </source>
</evidence>
<dbReference type="AlphaFoldDB" id="A0A4U6TZU1"/>
<protein>
    <submittedName>
        <fullName evidence="2">Uncharacterized protein</fullName>
    </submittedName>
</protein>
<organism evidence="2 3">
    <name type="scientific">Setaria viridis</name>
    <name type="common">Green bristlegrass</name>
    <name type="synonym">Setaria italica subsp. viridis</name>
    <dbReference type="NCBI Taxonomy" id="4556"/>
    <lineage>
        <taxon>Eukaryota</taxon>
        <taxon>Viridiplantae</taxon>
        <taxon>Streptophyta</taxon>
        <taxon>Embryophyta</taxon>
        <taxon>Tracheophyta</taxon>
        <taxon>Spermatophyta</taxon>
        <taxon>Magnoliopsida</taxon>
        <taxon>Liliopsida</taxon>
        <taxon>Poales</taxon>
        <taxon>Poaceae</taxon>
        <taxon>PACMAD clade</taxon>
        <taxon>Panicoideae</taxon>
        <taxon>Panicodae</taxon>
        <taxon>Paniceae</taxon>
        <taxon>Cenchrinae</taxon>
        <taxon>Setaria</taxon>
    </lineage>
</organism>
<sequence length="72" mass="7805">MAYYEAAAAIALRNHLRRAGEQDGHAGEKGGARSQGKPKKVEEEKVVMRRGFLRVLKPVVPVSMASASGKTR</sequence>
<dbReference type="EMBL" id="CM016557">
    <property type="protein sequence ID" value="TKW08698.1"/>
    <property type="molecule type" value="Genomic_DNA"/>
</dbReference>
<accession>A0A4U6TZU1</accession>
<name>A0A4U6TZU1_SETVI</name>
<keyword evidence="3" id="KW-1185">Reference proteome</keyword>
<dbReference type="Gramene" id="TKW08698">
    <property type="protein sequence ID" value="TKW08698"/>
    <property type="gene ID" value="SEVIR_6G041120v2"/>
</dbReference>
<evidence type="ECO:0000313" key="2">
    <source>
        <dbReference type="EMBL" id="TKW08698.1"/>
    </source>
</evidence>
<gene>
    <name evidence="2" type="ORF">SEVIR_6G041120v2</name>
</gene>